<dbReference type="Proteomes" id="UP000385207">
    <property type="component" value="Unassembled WGS sequence"/>
</dbReference>
<gene>
    <name evidence="1" type="ORF">PS862_01355</name>
</gene>
<sequence length="107" mass="12210">MSYLRINVLNSIRFKRLTRPFDYAQNLLSFCVPNVLGRLALCNAMNIVMELSSSPTEVTLPSRRYMVMSLKNRSILFIYELEVGLKCIGKRGCFASQIFTTAYLCIA</sequence>
<dbReference type="AlphaFoldDB" id="A0A5E7I3U1"/>
<reference evidence="1 2" key="1">
    <citation type="submission" date="2019-09" db="EMBL/GenBank/DDBJ databases">
        <authorList>
            <person name="Chandra G."/>
            <person name="Truman W A."/>
        </authorList>
    </citation>
    <scope>NUCLEOTIDE SEQUENCE [LARGE SCALE GENOMIC DNA]</scope>
    <source>
        <strain evidence="1">PS862</strain>
    </source>
</reference>
<evidence type="ECO:0000313" key="1">
    <source>
        <dbReference type="EMBL" id="VVO71379.1"/>
    </source>
</evidence>
<proteinExistence type="predicted"/>
<accession>A0A5E7I3U1</accession>
<protein>
    <submittedName>
        <fullName evidence="1">Uncharacterized protein</fullName>
    </submittedName>
</protein>
<organism evidence="1 2">
    <name type="scientific">Pseudomonas fluorescens</name>
    <dbReference type="NCBI Taxonomy" id="294"/>
    <lineage>
        <taxon>Bacteria</taxon>
        <taxon>Pseudomonadati</taxon>
        <taxon>Pseudomonadota</taxon>
        <taxon>Gammaproteobacteria</taxon>
        <taxon>Pseudomonadales</taxon>
        <taxon>Pseudomonadaceae</taxon>
        <taxon>Pseudomonas</taxon>
    </lineage>
</organism>
<name>A0A5E7I3U1_PSEFL</name>
<evidence type="ECO:0000313" key="2">
    <source>
        <dbReference type="Proteomes" id="UP000385207"/>
    </source>
</evidence>
<dbReference type="EMBL" id="CABVII010000004">
    <property type="protein sequence ID" value="VVO71379.1"/>
    <property type="molecule type" value="Genomic_DNA"/>
</dbReference>